<dbReference type="PANTHER" id="PTHR43391:SF26">
    <property type="entry name" value="BLL7251 PROTEIN"/>
    <property type="match status" value="1"/>
</dbReference>
<dbReference type="SUPFAM" id="SSF51735">
    <property type="entry name" value="NAD(P)-binding Rossmann-fold domains"/>
    <property type="match status" value="1"/>
</dbReference>
<evidence type="ECO:0000256" key="1">
    <source>
        <dbReference type="ARBA" id="ARBA00006484"/>
    </source>
</evidence>
<dbReference type="PRINTS" id="PR00080">
    <property type="entry name" value="SDRFAMILY"/>
</dbReference>
<dbReference type="InterPro" id="IPR002347">
    <property type="entry name" value="SDR_fam"/>
</dbReference>
<name>A0A6A8M5Y4_9FIRM</name>
<accession>A0A6A8M5Y4</accession>
<comment type="similarity">
    <text evidence="1 3">Belongs to the short-chain dehydrogenases/reductases (SDR) family.</text>
</comment>
<dbReference type="Pfam" id="PF00106">
    <property type="entry name" value="adh_short"/>
    <property type="match status" value="1"/>
</dbReference>
<dbReference type="CDD" id="cd05233">
    <property type="entry name" value="SDR_c"/>
    <property type="match status" value="1"/>
</dbReference>
<dbReference type="PRINTS" id="PR00081">
    <property type="entry name" value="GDHRDH"/>
</dbReference>
<evidence type="ECO:0000313" key="4">
    <source>
        <dbReference type="EMBL" id="MST68752.1"/>
    </source>
</evidence>
<gene>
    <name evidence="4" type="ORF">FYJ66_03995</name>
</gene>
<sequence length="302" mass="33971">MKKFTEVITMKNFEGKVAIITGAAYGFGKEFVKQAAQRKMKIVAVDIMGDELAKLDPLAKEWGAEDITLVTADVGIYEETEKVVKTALEKYGHIDLLMNNAGVAVPGKGYDLPLRDWEWIVQTNFMAHVYFMRQVIPVMLEQGTHCNIMNTCSVAGVINFTGMVPYYATKHAAVALSESLNYELQAQGADIAMGVFCPGYVQTNLDHSEWYRPERFKDERDPYYQSEAFKKGQAEAKYVIETGYPIYGIGDLVFKAIEEDQFYVLPHEKYDGLLKIQTGEKLQRKSPNLAELMAMLKGAAEK</sequence>
<organism evidence="4">
    <name type="scientific">Baileyella intestinalis</name>
    <dbReference type="NCBI Taxonomy" id="2606709"/>
    <lineage>
        <taxon>Bacteria</taxon>
        <taxon>Bacillati</taxon>
        <taxon>Bacillota</taxon>
        <taxon>Clostridia</taxon>
        <taxon>Peptostreptococcales</taxon>
        <taxon>Anaerovoracaceae</taxon>
        <taxon>Baileyella</taxon>
    </lineage>
</organism>
<evidence type="ECO:0000256" key="3">
    <source>
        <dbReference type="RuleBase" id="RU000363"/>
    </source>
</evidence>
<comment type="caution">
    <text evidence="4">The sequence shown here is derived from an EMBL/GenBank/DDBJ whole genome shotgun (WGS) entry which is preliminary data.</text>
</comment>
<dbReference type="AlphaFoldDB" id="A0A6A8M5Y4"/>
<dbReference type="EMBL" id="VUNB01000003">
    <property type="protein sequence ID" value="MST68752.1"/>
    <property type="molecule type" value="Genomic_DNA"/>
</dbReference>
<keyword evidence="2" id="KW-0560">Oxidoreductase</keyword>
<dbReference type="GO" id="GO:0016491">
    <property type="term" value="F:oxidoreductase activity"/>
    <property type="evidence" value="ECO:0007669"/>
    <property type="project" value="UniProtKB-KW"/>
</dbReference>
<protein>
    <submittedName>
        <fullName evidence="4">SDR family NAD(P)-dependent oxidoreductase</fullName>
    </submittedName>
</protein>
<dbReference type="PANTHER" id="PTHR43391">
    <property type="entry name" value="RETINOL DEHYDROGENASE-RELATED"/>
    <property type="match status" value="1"/>
</dbReference>
<dbReference type="Gene3D" id="3.40.50.720">
    <property type="entry name" value="NAD(P)-binding Rossmann-like Domain"/>
    <property type="match status" value="1"/>
</dbReference>
<dbReference type="InterPro" id="IPR036291">
    <property type="entry name" value="NAD(P)-bd_dom_sf"/>
</dbReference>
<proteinExistence type="inferred from homology"/>
<evidence type="ECO:0000256" key="2">
    <source>
        <dbReference type="ARBA" id="ARBA00023002"/>
    </source>
</evidence>
<reference evidence="4" key="1">
    <citation type="submission" date="2019-09" db="EMBL/GenBank/DDBJ databases">
        <title>In-depth cultivation of the pig gut microbiome towards novel bacterial diversity and tailored functional studies.</title>
        <authorList>
            <person name="Wylensek D."/>
            <person name="Hitch T.C.A."/>
            <person name="Clavel T."/>
        </authorList>
    </citation>
    <scope>NUCLEOTIDE SEQUENCE</scope>
    <source>
        <strain evidence="4">RF-744-FAT-WT-3</strain>
    </source>
</reference>